<reference evidence="1 2" key="1">
    <citation type="submission" date="2018-02" db="EMBL/GenBank/DDBJ databases">
        <title>Complete genome sequencing of Faecalibacterium prausnitzii strains isolated from the human gut.</title>
        <authorList>
            <person name="Fitzgerald B.C."/>
            <person name="Shkoporov A.N."/>
            <person name="Ross P.R."/>
            <person name="Hill C."/>
        </authorList>
    </citation>
    <scope>NUCLEOTIDE SEQUENCE [LARGE SCALE GENOMIC DNA]</scope>
    <source>
        <strain evidence="1 2">APC942/32-1</strain>
    </source>
</reference>
<evidence type="ECO:0000313" key="1">
    <source>
        <dbReference type="EMBL" id="RAW55127.1"/>
    </source>
</evidence>
<comment type="caution">
    <text evidence="1">The sequence shown here is derived from an EMBL/GenBank/DDBJ whole genome shotgun (WGS) entry which is preliminary data.</text>
</comment>
<organism evidence="1 2">
    <name type="scientific">Faecalibacterium prausnitzii</name>
    <dbReference type="NCBI Taxonomy" id="853"/>
    <lineage>
        <taxon>Bacteria</taxon>
        <taxon>Bacillati</taxon>
        <taxon>Bacillota</taxon>
        <taxon>Clostridia</taxon>
        <taxon>Eubacteriales</taxon>
        <taxon>Oscillospiraceae</taxon>
        <taxon>Faecalibacterium</taxon>
    </lineage>
</organism>
<accession>A0A329TYC5</accession>
<dbReference type="EMBL" id="PRLB01000002">
    <property type="protein sequence ID" value="RAW55127.1"/>
    <property type="molecule type" value="Genomic_DNA"/>
</dbReference>
<dbReference type="Proteomes" id="UP000251144">
    <property type="component" value="Unassembled WGS sequence"/>
</dbReference>
<dbReference type="AlphaFoldDB" id="A0A329TYC5"/>
<evidence type="ECO:0000313" key="2">
    <source>
        <dbReference type="Proteomes" id="UP000251144"/>
    </source>
</evidence>
<protein>
    <submittedName>
        <fullName evidence="1">Uncharacterized protein</fullName>
    </submittedName>
</protein>
<sequence>MKINFKIAARRTKMIFKPKMTNGAEMITKRLQLAIKLVKVAKIWLVSQIFVRNRQENFLKIVYATDGQNERSFL</sequence>
<name>A0A329TYC5_9FIRM</name>
<gene>
    <name evidence="1" type="ORF">C4N26_03975</name>
</gene>
<proteinExistence type="predicted"/>